<feature type="compositionally biased region" description="Basic and acidic residues" evidence="1">
    <location>
        <begin position="1"/>
        <end position="21"/>
    </location>
</feature>
<feature type="compositionally biased region" description="Polar residues" evidence="1">
    <location>
        <begin position="22"/>
        <end position="32"/>
    </location>
</feature>
<feature type="compositionally biased region" description="Polar residues" evidence="1">
    <location>
        <begin position="52"/>
        <end position="65"/>
    </location>
</feature>
<dbReference type="EMBL" id="JAVDWQ010000010">
    <property type="protein sequence ID" value="MDR7211068.1"/>
    <property type="molecule type" value="Genomic_DNA"/>
</dbReference>
<proteinExistence type="predicted"/>
<evidence type="ECO:0000313" key="2">
    <source>
        <dbReference type="EMBL" id="MDR7211068.1"/>
    </source>
</evidence>
<accession>A0ABU1YAH0</accession>
<evidence type="ECO:0008006" key="4">
    <source>
        <dbReference type="Google" id="ProtNLM"/>
    </source>
</evidence>
<evidence type="ECO:0000256" key="1">
    <source>
        <dbReference type="SAM" id="MobiDB-lite"/>
    </source>
</evidence>
<sequence length="73" mass="8389">MEKKSKNPIDLENPNSDKDFNARNQYSGSGTFSPDEEEGLYRKDSNLESETENNFADLTQDLQQENPEENEES</sequence>
<dbReference type="RefSeq" id="WP_310282410.1">
    <property type="nucleotide sequence ID" value="NZ_JAVDWQ010000010.1"/>
</dbReference>
<comment type="caution">
    <text evidence="2">The sequence shown here is derived from an EMBL/GenBank/DDBJ whole genome shotgun (WGS) entry which is preliminary data.</text>
</comment>
<organism evidence="2 3">
    <name type="scientific">Flavobacterium piscis</name>
    <dbReference type="NCBI Taxonomy" id="1114874"/>
    <lineage>
        <taxon>Bacteria</taxon>
        <taxon>Pseudomonadati</taxon>
        <taxon>Bacteroidota</taxon>
        <taxon>Flavobacteriia</taxon>
        <taxon>Flavobacteriales</taxon>
        <taxon>Flavobacteriaceae</taxon>
        <taxon>Flavobacterium</taxon>
    </lineage>
</organism>
<gene>
    <name evidence="2" type="ORF">J2W48_003019</name>
</gene>
<feature type="region of interest" description="Disordered" evidence="1">
    <location>
        <begin position="1"/>
        <end position="73"/>
    </location>
</feature>
<dbReference type="Proteomes" id="UP001269081">
    <property type="component" value="Unassembled WGS sequence"/>
</dbReference>
<evidence type="ECO:0000313" key="3">
    <source>
        <dbReference type="Proteomes" id="UP001269081"/>
    </source>
</evidence>
<reference evidence="2 3" key="1">
    <citation type="submission" date="2023-07" db="EMBL/GenBank/DDBJ databases">
        <title>Sorghum-associated microbial communities from plants grown in Nebraska, USA.</title>
        <authorList>
            <person name="Schachtman D."/>
        </authorList>
    </citation>
    <scope>NUCLEOTIDE SEQUENCE [LARGE SCALE GENOMIC DNA]</scope>
    <source>
        <strain evidence="2 3">4129</strain>
    </source>
</reference>
<name>A0ABU1YAH0_9FLAO</name>
<protein>
    <recommendedName>
        <fullName evidence="4">Cold-shock protein</fullName>
    </recommendedName>
</protein>
<keyword evidence="3" id="KW-1185">Reference proteome</keyword>